<evidence type="ECO:0000256" key="2">
    <source>
        <dbReference type="ARBA" id="ARBA00023242"/>
    </source>
</evidence>
<feature type="domain" description="Fcf2 pre-rRNA processing C-terminal" evidence="4">
    <location>
        <begin position="54"/>
        <end position="134"/>
    </location>
</feature>
<dbReference type="PANTHER" id="PTHR21686:SF12">
    <property type="entry name" value="DEOXYNUCLEOTIDYLTRANSFERASE TERMINAL-INTERACTING PROTEIN 2"/>
    <property type="match status" value="1"/>
</dbReference>
<dbReference type="Pfam" id="PF08698">
    <property type="entry name" value="Fcf2"/>
    <property type="match status" value="1"/>
</dbReference>
<evidence type="ECO:0000313" key="6">
    <source>
        <dbReference type="Proteomes" id="UP001307889"/>
    </source>
</evidence>
<protein>
    <submittedName>
        <fullName evidence="5">Fcf2 pre-rRNA processing</fullName>
    </submittedName>
</protein>
<name>A0ABN7B9H6_9HEMI</name>
<gene>
    <name evidence="5" type="ORF">NTJ_13856</name>
</gene>
<dbReference type="EMBL" id="AP028920">
    <property type="protein sequence ID" value="BET01039.1"/>
    <property type="molecule type" value="Genomic_DNA"/>
</dbReference>
<dbReference type="InterPro" id="IPR014810">
    <property type="entry name" value="Fcf2_C"/>
</dbReference>
<accession>A0ABN7B9H6</accession>
<keyword evidence="2" id="KW-0539">Nucleus</keyword>
<evidence type="ECO:0000256" key="3">
    <source>
        <dbReference type="SAM" id="MobiDB-lite"/>
    </source>
</evidence>
<evidence type="ECO:0000313" key="5">
    <source>
        <dbReference type="EMBL" id="BET01039.1"/>
    </source>
</evidence>
<reference evidence="5 6" key="1">
    <citation type="submission" date="2023-09" db="EMBL/GenBank/DDBJ databases">
        <title>Nesidiocoris tenuis whole genome shotgun sequence.</title>
        <authorList>
            <person name="Shibata T."/>
            <person name="Shimoda M."/>
            <person name="Kobayashi T."/>
            <person name="Uehara T."/>
        </authorList>
    </citation>
    <scope>NUCLEOTIDE SEQUENCE [LARGE SCALE GENOMIC DNA]</scope>
    <source>
        <strain evidence="5 6">Japan</strain>
    </source>
</reference>
<comment type="subcellular location">
    <subcellularLocation>
        <location evidence="1">Nucleus</location>
        <location evidence="1">Nucleolus</location>
    </subcellularLocation>
</comment>
<evidence type="ECO:0000259" key="4">
    <source>
        <dbReference type="Pfam" id="PF08698"/>
    </source>
</evidence>
<dbReference type="PANTHER" id="PTHR21686">
    <property type="entry name" value="DEOXYNUCLEOTIDYLTRANSFERASE TERMINAL-INTERACTING PROTEIN 2"/>
    <property type="match status" value="1"/>
</dbReference>
<dbReference type="Proteomes" id="UP001307889">
    <property type="component" value="Chromosome 12"/>
</dbReference>
<dbReference type="InterPro" id="IPR039883">
    <property type="entry name" value="Fcf2/DNTTIP2"/>
</dbReference>
<feature type="compositionally biased region" description="Basic residues" evidence="3">
    <location>
        <begin position="157"/>
        <end position="179"/>
    </location>
</feature>
<proteinExistence type="predicted"/>
<feature type="region of interest" description="Disordered" evidence="3">
    <location>
        <begin position="150"/>
        <end position="179"/>
    </location>
</feature>
<keyword evidence="6" id="KW-1185">Reference proteome</keyword>
<organism evidence="5 6">
    <name type="scientific">Nesidiocoris tenuis</name>
    <dbReference type="NCBI Taxonomy" id="355587"/>
    <lineage>
        <taxon>Eukaryota</taxon>
        <taxon>Metazoa</taxon>
        <taxon>Ecdysozoa</taxon>
        <taxon>Arthropoda</taxon>
        <taxon>Hexapoda</taxon>
        <taxon>Insecta</taxon>
        <taxon>Pterygota</taxon>
        <taxon>Neoptera</taxon>
        <taxon>Paraneoptera</taxon>
        <taxon>Hemiptera</taxon>
        <taxon>Heteroptera</taxon>
        <taxon>Panheteroptera</taxon>
        <taxon>Cimicomorpha</taxon>
        <taxon>Miridae</taxon>
        <taxon>Dicyphina</taxon>
        <taxon>Nesidiocoris</taxon>
    </lineage>
</organism>
<evidence type="ECO:0000256" key="1">
    <source>
        <dbReference type="ARBA" id="ARBA00004604"/>
    </source>
</evidence>
<sequence>MASSRSGFDFMSQRPLTNVDELMKKSNLTPDLLKANRLPDSLKAKKKKEKPKVKEIPEELRTTLKILKMRSALDSKRFYKRSSMKNMSDNVQMGRVVDSPADFYSSRLTKKQRKRSLADELLADEDFTKDVKKRYVDNILTHKKKFKKDFKELQMKQRQKEKRNNRLQKSKKQKKKKKT</sequence>